<name>A0A0G9MTB5_9SPHN</name>
<comment type="activity regulation">
    <text evidence="12">Na(+) is not transported, but it plays an essential structural role and its presence is essential for fluoride channel function.</text>
</comment>
<comment type="function">
    <text evidence="12">Fluoride-specific ion channel. Important for reducing fluoride concentration in the cell, thus reducing its toxicity.</text>
</comment>
<evidence type="ECO:0000256" key="9">
    <source>
        <dbReference type="ARBA" id="ARBA00023303"/>
    </source>
</evidence>
<comment type="caution">
    <text evidence="13">The sequence shown here is derived from an EMBL/GenBank/DDBJ whole genome shotgun (WGS) entry which is preliminary data.</text>
</comment>
<keyword evidence="6 12" id="KW-0915">Sodium</keyword>
<evidence type="ECO:0000256" key="1">
    <source>
        <dbReference type="ARBA" id="ARBA00004651"/>
    </source>
</evidence>
<evidence type="ECO:0000256" key="6">
    <source>
        <dbReference type="ARBA" id="ARBA00023053"/>
    </source>
</evidence>
<comment type="subcellular location">
    <subcellularLocation>
        <location evidence="1 12">Cell membrane</location>
        <topology evidence="1 12">Multi-pass membrane protein</topology>
    </subcellularLocation>
</comment>
<proteinExistence type="inferred from homology"/>
<dbReference type="RefSeq" id="WP_047004651.1">
    <property type="nucleotide sequence ID" value="NZ_LBHB01000003.1"/>
</dbReference>
<keyword evidence="5 12" id="KW-1133">Transmembrane helix</keyword>
<sequence length="137" mass="14463">MSTPLPQIWASLMVALGGGIGALARYQLGRAMTWWLGPPAVGLFPFPTLAVNTIGSLLMGLLAGWLVKSSPENSEQLRLLLGVGLLGGFTTFSAFSLELALLIERQQVGLAAIYLMLSVGLGVTGFVFGLFLTRLLA</sequence>
<protein>
    <recommendedName>
        <fullName evidence="12">Fluoride-specific ion channel FluC</fullName>
    </recommendedName>
</protein>
<reference evidence="13 14" key="1">
    <citation type="submission" date="2015-04" db="EMBL/GenBank/DDBJ databases">
        <title>The draft genome sequence of Erythrobacter luteus KA37.</title>
        <authorList>
            <person name="Zhuang L."/>
            <person name="Liu Y."/>
            <person name="Shao Z."/>
        </authorList>
    </citation>
    <scope>NUCLEOTIDE SEQUENCE [LARGE SCALE GENOMIC DNA]</scope>
    <source>
        <strain evidence="13 14">KA37</strain>
    </source>
</reference>
<evidence type="ECO:0000313" key="13">
    <source>
        <dbReference type="EMBL" id="KLE33764.1"/>
    </source>
</evidence>
<keyword evidence="9 12" id="KW-0407">Ion channel</keyword>
<dbReference type="NCBIfam" id="TIGR00494">
    <property type="entry name" value="crcB"/>
    <property type="match status" value="1"/>
</dbReference>
<keyword evidence="14" id="KW-1185">Reference proteome</keyword>
<comment type="catalytic activity">
    <reaction evidence="11">
        <text>fluoride(in) = fluoride(out)</text>
        <dbReference type="Rhea" id="RHEA:76159"/>
        <dbReference type="ChEBI" id="CHEBI:17051"/>
    </reaction>
    <physiologicalReaction direction="left-to-right" evidence="11">
        <dbReference type="Rhea" id="RHEA:76160"/>
    </physiologicalReaction>
</comment>
<dbReference type="Proteomes" id="UP000053464">
    <property type="component" value="Unassembled WGS sequence"/>
</dbReference>
<dbReference type="InterPro" id="IPR003691">
    <property type="entry name" value="FluC"/>
</dbReference>
<dbReference type="PANTHER" id="PTHR28259">
    <property type="entry name" value="FLUORIDE EXPORT PROTEIN 1-RELATED"/>
    <property type="match status" value="1"/>
</dbReference>
<feature type="transmembrane region" description="Helical" evidence="12">
    <location>
        <begin position="7"/>
        <end position="26"/>
    </location>
</feature>
<dbReference type="AlphaFoldDB" id="A0A0G9MTB5"/>
<feature type="transmembrane region" description="Helical" evidence="12">
    <location>
        <begin position="109"/>
        <end position="132"/>
    </location>
</feature>
<dbReference type="GO" id="GO:0062054">
    <property type="term" value="F:fluoride channel activity"/>
    <property type="evidence" value="ECO:0007669"/>
    <property type="project" value="UniProtKB-UniRule"/>
</dbReference>
<evidence type="ECO:0000256" key="3">
    <source>
        <dbReference type="ARBA" id="ARBA00022519"/>
    </source>
</evidence>
<keyword evidence="2 12" id="KW-1003">Cell membrane</keyword>
<keyword evidence="7 12" id="KW-0406">Ion transport</keyword>
<dbReference type="Pfam" id="PF02537">
    <property type="entry name" value="CRCB"/>
    <property type="match status" value="1"/>
</dbReference>
<keyword evidence="8 12" id="KW-0472">Membrane</keyword>
<dbReference type="PANTHER" id="PTHR28259:SF1">
    <property type="entry name" value="FLUORIDE EXPORT PROTEIN 1-RELATED"/>
    <property type="match status" value="1"/>
</dbReference>
<evidence type="ECO:0000256" key="8">
    <source>
        <dbReference type="ARBA" id="ARBA00023136"/>
    </source>
</evidence>
<feature type="binding site" evidence="12">
    <location>
        <position position="90"/>
    </location>
    <ligand>
        <name>Na(+)</name>
        <dbReference type="ChEBI" id="CHEBI:29101"/>
        <note>structural</note>
    </ligand>
</feature>
<gene>
    <name evidence="12" type="primary">fluC</name>
    <name evidence="12" type="synonym">crcB</name>
    <name evidence="13" type="ORF">AAW00_11780</name>
</gene>
<keyword evidence="12" id="KW-0813">Transport</keyword>
<dbReference type="GO" id="GO:0005886">
    <property type="term" value="C:plasma membrane"/>
    <property type="evidence" value="ECO:0007669"/>
    <property type="project" value="UniProtKB-SubCell"/>
</dbReference>
<dbReference type="PATRIC" id="fig|1581420.6.peg.2409"/>
<accession>A0A0G9MTB5</accession>
<keyword evidence="4 12" id="KW-0812">Transmembrane</keyword>
<feature type="binding site" evidence="12">
    <location>
        <position position="87"/>
    </location>
    <ligand>
        <name>Na(+)</name>
        <dbReference type="ChEBI" id="CHEBI:29101"/>
        <note>structural</note>
    </ligand>
</feature>
<evidence type="ECO:0000256" key="4">
    <source>
        <dbReference type="ARBA" id="ARBA00022692"/>
    </source>
</evidence>
<evidence type="ECO:0000256" key="10">
    <source>
        <dbReference type="ARBA" id="ARBA00035120"/>
    </source>
</evidence>
<evidence type="ECO:0000256" key="7">
    <source>
        <dbReference type="ARBA" id="ARBA00023065"/>
    </source>
</evidence>
<comment type="similarity">
    <text evidence="10 12">Belongs to the fluoride channel Fluc/FEX (TC 1.A.43) family.</text>
</comment>
<keyword evidence="3" id="KW-0997">Cell inner membrane</keyword>
<evidence type="ECO:0000256" key="5">
    <source>
        <dbReference type="ARBA" id="ARBA00022989"/>
    </source>
</evidence>
<evidence type="ECO:0000313" key="14">
    <source>
        <dbReference type="Proteomes" id="UP000053464"/>
    </source>
</evidence>
<dbReference type="OrthoDB" id="9806299at2"/>
<evidence type="ECO:0000256" key="11">
    <source>
        <dbReference type="ARBA" id="ARBA00035585"/>
    </source>
</evidence>
<organism evidence="13 14">
    <name type="scientific">Aurantiacibacter luteus</name>
    <dbReference type="NCBI Taxonomy" id="1581420"/>
    <lineage>
        <taxon>Bacteria</taxon>
        <taxon>Pseudomonadati</taxon>
        <taxon>Pseudomonadota</taxon>
        <taxon>Alphaproteobacteria</taxon>
        <taxon>Sphingomonadales</taxon>
        <taxon>Erythrobacteraceae</taxon>
        <taxon>Aurantiacibacter</taxon>
    </lineage>
</organism>
<dbReference type="STRING" id="1581420.AAW00_11780"/>
<keyword evidence="12" id="KW-0479">Metal-binding</keyword>
<evidence type="ECO:0000256" key="2">
    <source>
        <dbReference type="ARBA" id="ARBA00022475"/>
    </source>
</evidence>
<dbReference type="HAMAP" id="MF_00454">
    <property type="entry name" value="FluC"/>
    <property type="match status" value="1"/>
</dbReference>
<feature type="transmembrane region" description="Helical" evidence="12">
    <location>
        <begin position="46"/>
        <end position="67"/>
    </location>
</feature>
<feature type="transmembrane region" description="Helical" evidence="12">
    <location>
        <begin position="79"/>
        <end position="103"/>
    </location>
</feature>
<dbReference type="GO" id="GO:0046872">
    <property type="term" value="F:metal ion binding"/>
    <property type="evidence" value="ECO:0007669"/>
    <property type="project" value="UniProtKB-KW"/>
</dbReference>
<dbReference type="GO" id="GO:0140114">
    <property type="term" value="P:cellular detoxification of fluoride"/>
    <property type="evidence" value="ECO:0007669"/>
    <property type="project" value="UniProtKB-UniRule"/>
</dbReference>
<dbReference type="EMBL" id="LBHB01000003">
    <property type="protein sequence ID" value="KLE33764.1"/>
    <property type="molecule type" value="Genomic_DNA"/>
</dbReference>
<evidence type="ECO:0000256" key="12">
    <source>
        <dbReference type="HAMAP-Rule" id="MF_00454"/>
    </source>
</evidence>